<keyword evidence="2" id="KW-1185">Reference proteome</keyword>
<dbReference type="GO" id="GO:0003676">
    <property type="term" value="F:nucleic acid binding"/>
    <property type="evidence" value="ECO:0007669"/>
    <property type="project" value="InterPro"/>
</dbReference>
<name>A0A7I3ZR35_PHYPA</name>
<protein>
    <recommendedName>
        <fullName evidence="3">Integrase catalytic domain-containing protein</fullName>
    </recommendedName>
</protein>
<dbReference type="InterPro" id="IPR012337">
    <property type="entry name" value="RNaseH-like_sf"/>
</dbReference>
<dbReference type="InterPro" id="IPR036397">
    <property type="entry name" value="RNaseH_sf"/>
</dbReference>
<dbReference type="Proteomes" id="UP000006727">
    <property type="component" value="Chromosome 8"/>
</dbReference>
<dbReference type="SUPFAM" id="SSF53098">
    <property type="entry name" value="Ribonuclease H-like"/>
    <property type="match status" value="1"/>
</dbReference>
<dbReference type="AlphaFoldDB" id="A0A7I3ZR35"/>
<proteinExistence type="predicted"/>
<dbReference type="PANTHER" id="PTHR42648:SF24">
    <property type="entry name" value="INTEGRASE CATALYTIC DOMAIN-CONTAINING PROTEIN"/>
    <property type="match status" value="1"/>
</dbReference>
<reference evidence="1 2" key="1">
    <citation type="journal article" date="2008" name="Science">
        <title>The Physcomitrella genome reveals evolutionary insights into the conquest of land by plants.</title>
        <authorList>
            <person name="Rensing S."/>
            <person name="Lang D."/>
            <person name="Zimmer A."/>
            <person name="Terry A."/>
            <person name="Salamov A."/>
            <person name="Shapiro H."/>
            <person name="Nishiyama T."/>
            <person name="Perroud P.-F."/>
            <person name="Lindquist E."/>
            <person name="Kamisugi Y."/>
            <person name="Tanahashi T."/>
            <person name="Sakakibara K."/>
            <person name="Fujita T."/>
            <person name="Oishi K."/>
            <person name="Shin-I T."/>
            <person name="Kuroki Y."/>
            <person name="Toyoda A."/>
            <person name="Suzuki Y."/>
            <person name="Hashimoto A."/>
            <person name="Yamaguchi K."/>
            <person name="Sugano A."/>
            <person name="Kohara Y."/>
            <person name="Fujiyama A."/>
            <person name="Anterola A."/>
            <person name="Aoki S."/>
            <person name="Ashton N."/>
            <person name="Barbazuk W.B."/>
            <person name="Barker E."/>
            <person name="Bennetzen J."/>
            <person name="Bezanilla M."/>
            <person name="Blankenship R."/>
            <person name="Cho S.H."/>
            <person name="Dutcher S."/>
            <person name="Estelle M."/>
            <person name="Fawcett J.A."/>
            <person name="Gundlach H."/>
            <person name="Hanada K."/>
            <person name="Heyl A."/>
            <person name="Hicks K.A."/>
            <person name="Hugh J."/>
            <person name="Lohr M."/>
            <person name="Mayer K."/>
            <person name="Melkozernov A."/>
            <person name="Murata T."/>
            <person name="Nelson D."/>
            <person name="Pils B."/>
            <person name="Prigge M."/>
            <person name="Reiss B."/>
            <person name="Renner T."/>
            <person name="Rombauts S."/>
            <person name="Rushton P."/>
            <person name="Sanderfoot A."/>
            <person name="Schween G."/>
            <person name="Shiu S.-H."/>
            <person name="Stueber K."/>
            <person name="Theodoulou F.L."/>
            <person name="Tu H."/>
            <person name="Van de Peer Y."/>
            <person name="Verrier P.J."/>
            <person name="Waters E."/>
            <person name="Wood A."/>
            <person name="Yang L."/>
            <person name="Cove D."/>
            <person name="Cuming A."/>
            <person name="Hasebe M."/>
            <person name="Lucas S."/>
            <person name="Mishler D.B."/>
            <person name="Reski R."/>
            <person name="Grigoriev I."/>
            <person name="Quatrano R.S."/>
            <person name="Boore J.L."/>
        </authorList>
    </citation>
    <scope>NUCLEOTIDE SEQUENCE [LARGE SCALE GENOMIC DNA]</scope>
    <source>
        <strain evidence="1 2">cv. Gransden 2004</strain>
    </source>
</reference>
<evidence type="ECO:0008006" key="3">
    <source>
        <dbReference type="Google" id="ProtNLM"/>
    </source>
</evidence>
<dbReference type="Gramene" id="Pp3c8_9221V3.1">
    <property type="protein sequence ID" value="PAC:32965807.CDS.1"/>
    <property type="gene ID" value="Pp3c8_9221"/>
</dbReference>
<sequence length="84" mass="9987">RICKTIFRDTSYKIFTLQMDYVDEFCSQCFNDFLHAKGIKHKLTVSYTPKQNVVLMRNNCTIIEAIRSMIYHAYLNPAFWLLTI</sequence>
<dbReference type="EMBL" id="ABEU02000008">
    <property type="status" value="NOT_ANNOTATED_CDS"/>
    <property type="molecule type" value="Genomic_DNA"/>
</dbReference>
<dbReference type="InterPro" id="IPR039537">
    <property type="entry name" value="Retrotran_Ty1/copia-like"/>
</dbReference>
<organism evidence="1 2">
    <name type="scientific">Physcomitrium patens</name>
    <name type="common">Spreading-leaved earth moss</name>
    <name type="synonym">Physcomitrella patens</name>
    <dbReference type="NCBI Taxonomy" id="3218"/>
    <lineage>
        <taxon>Eukaryota</taxon>
        <taxon>Viridiplantae</taxon>
        <taxon>Streptophyta</taxon>
        <taxon>Embryophyta</taxon>
        <taxon>Bryophyta</taxon>
        <taxon>Bryophytina</taxon>
        <taxon>Bryopsida</taxon>
        <taxon>Funariidae</taxon>
        <taxon>Funariales</taxon>
        <taxon>Funariaceae</taxon>
        <taxon>Physcomitrium</taxon>
    </lineage>
</organism>
<dbReference type="PANTHER" id="PTHR42648">
    <property type="entry name" value="TRANSPOSASE, PUTATIVE-RELATED"/>
    <property type="match status" value="1"/>
</dbReference>
<dbReference type="EnsemblPlants" id="Pp3c8_9221V3.1">
    <property type="protein sequence ID" value="PAC:32965807.CDS.1"/>
    <property type="gene ID" value="Pp3c8_9221"/>
</dbReference>
<reference evidence="1 2" key="2">
    <citation type="journal article" date="2018" name="Plant J.">
        <title>The Physcomitrella patens chromosome-scale assembly reveals moss genome structure and evolution.</title>
        <authorList>
            <person name="Lang D."/>
            <person name="Ullrich K.K."/>
            <person name="Murat F."/>
            <person name="Fuchs J."/>
            <person name="Jenkins J."/>
            <person name="Haas F.B."/>
            <person name="Piednoel M."/>
            <person name="Gundlach H."/>
            <person name="Van Bel M."/>
            <person name="Meyberg R."/>
            <person name="Vives C."/>
            <person name="Morata J."/>
            <person name="Symeonidi A."/>
            <person name="Hiss M."/>
            <person name="Muchero W."/>
            <person name="Kamisugi Y."/>
            <person name="Saleh O."/>
            <person name="Blanc G."/>
            <person name="Decker E.L."/>
            <person name="van Gessel N."/>
            <person name="Grimwood J."/>
            <person name="Hayes R.D."/>
            <person name="Graham S.W."/>
            <person name="Gunter L.E."/>
            <person name="McDaniel S.F."/>
            <person name="Hoernstein S.N.W."/>
            <person name="Larsson A."/>
            <person name="Li F.W."/>
            <person name="Perroud P.F."/>
            <person name="Phillips J."/>
            <person name="Ranjan P."/>
            <person name="Rokshar D.S."/>
            <person name="Rothfels C.J."/>
            <person name="Schneider L."/>
            <person name="Shu S."/>
            <person name="Stevenson D.W."/>
            <person name="Thummler F."/>
            <person name="Tillich M."/>
            <person name="Villarreal Aguilar J.C."/>
            <person name="Widiez T."/>
            <person name="Wong G.K."/>
            <person name="Wymore A."/>
            <person name="Zhang Y."/>
            <person name="Zimmer A.D."/>
            <person name="Quatrano R.S."/>
            <person name="Mayer K.F.X."/>
            <person name="Goodstein D."/>
            <person name="Casacuberta J.M."/>
            <person name="Vandepoele K."/>
            <person name="Reski R."/>
            <person name="Cuming A.C."/>
            <person name="Tuskan G.A."/>
            <person name="Maumus F."/>
            <person name="Salse J."/>
            <person name="Schmutz J."/>
            <person name="Rensing S.A."/>
        </authorList>
    </citation>
    <scope>NUCLEOTIDE SEQUENCE [LARGE SCALE GENOMIC DNA]</scope>
    <source>
        <strain evidence="1 2">cv. Gransden 2004</strain>
    </source>
</reference>
<evidence type="ECO:0000313" key="1">
    <source>
        <dbReference type="EnsemblPlants" id="PAC:32965807.CDS.1"/>
    </source>
</evidence>
<dbReference type="InParanoid" id="A0A7I3ZR35"/>
<reference evidence="1" key="3">
    <citation type="submission" date="2020-12" db="UniProtKB">
        <authorList>
            <consortium name="EnsemblPlants"/>
        </authorList>
    </citation>
    <scope>IDENTIFICATION</scope>
</reference>
<accession>A0A7I3ZR35</accession>
<evidence type="ECO:0000313" key="2">
    <source>
        <dbReference type="Proteomes" id="UP000006727"/>
    </source>
</evidence>
<dbReference type="Gene3D" id="3.30.420.10">
    <property type="entry name" value="Ribonuclease H-like superfamily/Ribonuclease H"/>
    <property type="match status" value="1"/>
</dbReference>